<evidence type="ECO:0000256" key="8">
    <source>
        <dbReference type="ARBA" id="ARBA00023170"/>
    </source>
</evidence>
<name>A0A6A6N8Y8_HEVBR</name>
<dbReference type="PANTHER" id="PTHR48063:SF16">
    <property type="entry name" value="LRR RECEPTOR-LIKE SERINE_THREONINE-PROTEIN KINASE GSO1"/>
    <property type="match status" value="1"/>
</dbReference>
<dbReference type="SUPFAM" id="SSF52058">
    <property type="entry name" value="L domain-like"/>
    <property type="match status" value="1"/>
</dbReference>
<evidence type="ECO:0000313" key="11">
    <source>
        <dbReference type="EMBL" id="KAF2320659.1"/>
    </source>
</evidence>
<comment type="caution">
    <text evidence="11">The sequence shown here is derived from an EMBL/GenBank/DDBJ whole genome shotgun (WGS) entry which is preliminary data.</text>
</comment>
<keyword evidence="3" id="KW-0812">Transmembrane</keyword>
<dbReference type="InterPro" id="IPR046956">
    <property type="entry name" value="RLP23-like"/>
</dbReference>
<protein>
    <recommendedName>
        <fullName evidence="13">Leucine-rich repeat-containing N-terminal plant-type domain-containing protein</fullName>
    </recommendedName>
</protein>
<dbReference type="GO" id="GO:0016020">
    <property type="term" value="C:membrane"/>
    <property type="evidence" value="ECO:0007669"/>
    <property type="project" value="UniProtKB-SubCell"/>
</dbReference>
<evidence type="ECO:0000256" key="3">
    <source>
        <dbReference type="ARBA" id="ARBA00022692"/>
    </source>
</evidence>
<dbReference type="Gene3D" id="3.80.10.10">
    <property type="entry name" value="Ribonuclease Inhibitor"/>
    <property type="match status" value="1"/>
</dbReference>
<dbReference type="PANTHER" id="PTHR48063">
    <property type="entry name" value="LRR RECEPTOR-LIKE KINASE"/>
    <property type="match status" value="1"/>
</dbReference>
<evidence type="ECO:0008006" key="13">
    <source>
        <dbReference type="Google" id="ProtNLM"/>
    </source>
</evidence>
<evidence type="ECO:0000256" key="9">
    <source>
        <dbReference type="ARBA" id="ARBA00023180"/>
    </source>
</evidence>
<evidence type="ECO:0000256" key="2">
    <source>
        <dbReference type="ARBA" id="ARBA00022614"/>
    </source>
</evidence>
<keyword evidence="5" id="KW-0677">Repeat</keyword>
<dbReference type="InterPro" id="IPR001611">
    <property type="entry name" value="Leu-rich_rpt"/>
</dbReference>
<feature type="signal peptide" evidence="10">
    <location>
        <begin position="1"/>
        <end position="19"/>
    </location>
</feature>
<keyword evidence="12" id="KW-1185">Reference proteome</keyword>
<dbReference type="Proteomes" id="UP000467840">
    <property type="component" value="Chromosome 10"/>
</dbReference>
<keyword evidence="8" id="KW-0675">Receptor</keyword>
<evidence type="ECO:0000256" key="5">
    <source>
        <dbReference type="ARBA" id="ARBA00022737"/>
    </source>
</evidence>
<evidence type="ECO:0000256" key="7">
    <source>
        <dbReference type="ARBA" id="ARBA00023136"/>
    </source>
</evidence>
<feature type="chain" id="PRO_5025431835" description="Leucine-rich repeat-containing N-terminal plant-type domain-containing protein" evidence="10">
    <location>
        <begin position="20"/>
        <end position="160"/>
    </location>
</feature>
<evidence type="ECO:0000256" key="4">
    <source>
        <dbReference type="ARBA" id="ARBA00022729"/>
    </source>
</evidence>
<evidence type="ECO:0000256" key="6">
    <source>
        <dbReference type="ARBA" id="ARBA00022989"/>
    </source>
</evidence>
<keyword evidence="4 10" id="KW-0732">Signal</keyword>
<reference evidence="11 12" key="1">
    <citation type="journal article" date="2020" name="Mol. Plant">
        <title>The Chromosome-Based Rubber Tree Genome Provides New Insights into Spurge Genome Evolution and Rubber Biosynthesis.</title>
        <authorList>
            <person name="Liu J."/>
            <person name="Shi C."/>
            <person name="Shi C.C."/>
            <person name="Li W."/>
            <person name="Zhang Q.J."/>
            <person name="Zhang Y."/>
            <person name="Li K."/>
            <person name="Lu H.F."/>
            <person name="Shi C."/>
            <person name="Zhu S.T."/>
            <person name="Xiao Z.Y."/>
            <person name="Nan H."/>
            <person name="Yue Y."/>
            <person name="Zhu X.G."/>
            <person name="Wu Y."/>
            <person name="Hong X.N."/>
            <person name="Fan G.Y."/>
            <person name="Tong Y."/>
            <person name="Zhang D."/>
            <person name="Mao C.L."/>
            <person name="Liu Y.L."/>
            <person name="Hao S.J."/>
            <person name="Liu W.Q."/>
            <person name="Lv M.Q."/>
            <person name="Zhang H.B."/>
            <person name="Liu Y."/>
            <person name="Hu-Tang G.R."/>
            <person name="Wang J.P."/>
            <person name="Wang J.H."/>
            <person name="Sun Y.H."/>
            <person name="Ni S.B."/>
            <person name="Chen W.B."/>
            <person name="Zhang X.C."/>
            <person name="Jiao Y.N."/>
            <person name="Eichler E.E."/>
            <person name="Li G.H."/>
            <person name="Liu X."/>
            <person name="Gao L.Z."/>
        </authorList>
    </citation>
    <scope>NUCLEOTIDE SEQUENCE [LARGE SCALE GENOMIC DNA]</scope>
    <source>
        <strain evidence="12">cv. GT1</strain>
        <tissue evidence="11">Leaf</tissue>
    </source>
</reference>
<dbReference type="InterPro" id="IPR032675">
    <property type="entry name" value="LRR_dom_sf"/>
</dbReference>
<proteinExistence type="predicted"/>
<keyword evidence="2" id="KW-0433">Leucine-rich repeat</keyword>
<organism evidence="11 12">
    <name type="scientific">Hevea brasiliensis</name>
    <name type="common">Para rubber tree</name>
    <name type="synonym">Siphonia brasiliensis</name>
    <dbReference type="NCBI Taxonomy" id="3981"/>
    <lineage>
        <taxon>Eukaryota</taxon>
        <taxon>Viridiplantae</taxon>
        <taxon>Streptophyta</taxon>
        <taxon>Embryophyta</taxon>
        <taxon>Tracheophyta</taxon>
        <taxon>Spermatophyta</taxon>
        <taxon>Magnoliopsida</taxon>
        <taxon>eudicotyledons</taxon>
        <taxon>Gunneridae</taxon>
        <taxon>Pentapetalae</taxon>
        <taxon>rosids</taxon>
        <taxon>fabids</taxon>
        <taxon>Malpighiales</taxon>
        <taxon>Euphorbiaceae</taxon>
        <taxon>Crotonoideae</taxon>
        <taxon>Micrandreae</taxon>
        <taxon>Hevea</taxon>
    </lineage>
</organism>
<comment type="subcellular location">
    <subcellularLocation>
        <location evidence="1">Membrane</location>
        <topology evidence="1">Single-pass type I membrane protein</topology>
    </subcellularLocation>
</comment>
<keyword evidence="6" id="KW-1133">Transmembrane helix</keyword>
<dbReference type="Pfam" id="PF00560">
    <property type="entry name" value="LRR_1"/>
    <property type="match status" value="2"/>
</dbReference>
<keyword evidence="7" id="KW-0472">Membrane</keyword>
<evidence type="ECO:0000313" key="12">
    <source>
        <dbReference type="Proteomes" id="UP000467840"/>
    </source>
</evidence>
<evidence type="ECO:0000256" key="10">
    <source>
        <dbReference type="SAM" id="SignalP"/>
    </source>
</evidence>
<dbReference type="FunFam" id="3.80.10.10:FF:000041">
    <property type="entry name" value="LRR receptor-like serine/threonine-protein kinase ERECTA"/>
    <property type="match status" value="1"/>
</dbReference>
<dbReference type="EMBL" id="JAAGAX010000003">
    <property type="protein sequence ID" value="KAF2320659.1"/>
    <property type="molecule type" value="Genomic_DNA"/>
</dbReference>
<evidence type="ECO:0000256" key="1">
    <source>
        <dbReference type="ARBA" id="ARBA00004479"/>
    </source>
</evidence>
<keyword evidence="9" id="KW-0325">Glycoprotein</keyword>
<sequence>MGNLPLLWILLLLTHLITGKHVSVAQGELLACKDSDREALLDFKKVDLRNPSDYDSFGRYDLSSLNGEIRPSLTKLKSLKYLDLSFNTFDGSIPDFLSSLENLQYLNLSKAGFSGAIPPNLGNLSSLQFLDISSDFQDLTADNIDRVTGLITLKHLAMDQ</sequence>
<gene>
    <name evidence="11" type="ORF">GH714_029862</name>
</gene>
<accession>A0A6A6N8Y8</accession>
<dbReference type="AlphaFoldDB" id="A0A6A6N8Y8"/>